<sequence>MTAITLDDTVSTLVLMAQAAEARNPLTERHSERVALAAKGIGRELGLSVTECDRLLVMGRLHNIGIVGTRDSVLLKTGALTPDEYIHIQSHTVLGAKILYPIRQLADVAEVCLNHHERWDGSGYPNSIQGESIPFHARIIAVADVFSALISSRPHRDSLPRPVAADMIAEERGTKHCPRSVDGFLKWFARTGGMIDLPEGV</sequence>
<reference evidence="2" key="1">
    <citation type="submission" date="2022-08" db="EMBL/GenBank/DDBJ databases">
        <title>Genome Sequence of the sulphate-reducing bacterium, Pseudodesulfovibrio portus JCM14722.</title>
        <authorList>
            <person name="Kondo R."/>
            <person name="Kataoka T."/>
        </authorList>
    </citation>
    <scope>NUCLEOTIDE SEQUENCE</scope>
    <source>
        <strain evidence="2">JCM 14722</strain>
    </source>
</reference>
<dbReference type="SMART" id="SM00471">
    <property type="entry name" value="HDc"/>
    <property type="match status" value="1"/>
</dbReference>
<evidence type="ECO:0000259" key="1">
    <source>
        <dbReference type="PROSITE" id="PS51832"/>
    </source>
</evidence>
<dbReference type="PROSITE" id="PS51832">
    <property type="entry name" value="HD_GYP"/>
    <property type="match status" value="1"/>
</dbReference>
<proteinExistence type="predicted"/>
<dbReference type="InterPro" id="IPR003607">
    <property type="entry name" value="HD/PDEase_dom"/>
</dbReference>
<dbReference type="EMBL" id="AP026708">
    <property type="protein sequence ID" value="BDQ34522.1"/>
    <property type="molecule type" value="Genomic_DNA"/>
</dbReference>
<protein>
    <recommendedName>
        <fullName evidence="1">HD-GYP domain-containing protein</fullName>
    </recommendedName>
</protein>
<dbReference type="Proteomes" id="UP001061361">
    <property type="component" value="Chromosome"/>
</dbReference>
<dbReference type="PANTHER" id="PTHR43155:SF2">
    <property type="entry name" value="CYCLIC DI-GMP PHOSPHODIESTERASE PA4108"/>
    <property type="match status" value="1"/>
</dbReference>
<feature type="domain" description="HD-GYP" evidence="1">
    <location>
        <begin position="5"/>
        <end position="200"/>
    </location>
</feature>
<dbReference type="InterPro" id="IPR037522">
    <property type="entry name" value="HD_GYP_dom"/>
</dbReference>
<dbReference type="Pfam" id="PF13487">
    <property type="entry name" value="HD_5"/>
    <property type="match status" value="1"/>
</dbReference>
<dbReference type="SUPFAM" id="SSF109604">
    <property type="entry name" value="HD-domain/PDEase-like"/>
    <property type="match status" value="1"/>
</dbReference>
<dbReference type="Gene3D" id="1.10.3210.10">
    <property type="entry name" value="Hypothetical protein af1432"/>
    <property type="match status" value="1"/>
</dbReference>
<evidence type="ECO:0000313" key="3">
    <source>
        <dbReference type="Proteomes" id="UP001061361"/>
    </source>
</evidence>
<dbReference type="RefSeq" id="WP_264981424.1">
    <property type="nucleotide sequence ID" value="NZ_AP026708.1"/>
</dbReference>
<dbReference type="CDD" id="cd00077">
    <property type="entry name" value="HDc"/>
    <property type="match status" value="1"/>
</dbReference>
<name>A0ABN6RY29_9BACT</name>
<organism evidence="2 3">
    <name type="scientific">Pseudodesulfovibrio portus</name>
    <dbReference type="NCBI Taxonomy" id="231439"/>
    <lineage>
        <taxon>Bacteria</taxon>
        <taxon>Pseudomonadati</taxon>
        <taxon>Thermodesulfobacteriota</taxon>
        <taxon>Desulfovibrionia</taxon>
        <taxon>Desulfovibrionales</taxon>
        <taxon>Desulfovibrionaceae</taxon>
    </lineage>
</organism>
<gene>
    <name evidence="2" type="ORF">JCM14722_20640</name>
</gene>
<evidence type="ECO:0000313" key="2">
    <source>
        <dbReference type="EMBL" id="BDQ34522.1"/>
    </source>
</evidence>
<keyword evidence="3" id="KW-1185">Reference proteome</keyword>
<dbReference type="PANTHER" id="PTHR43155">
    <property type="entry name" value="CYCLIC DI-GMP PHOSPHODIESTERASE PA4108-RELATED"/>
    <property type="match status" value="1"/>
</dbReference>
<accession>A0ABN6RY29</accession>